<accession>A0A8H6W4U2</accession>
<dbReference type="OrthoDB" id="1716625at2759"/>
<dbReference type="PANTHER" id="PTHR45818:SF3">
    <property type="entry name" value="PROTEIN VAV"/>
    <property type="match status" value="1"/>
</dbReference>
<dbReference type="InterPro" id="IPR035899">
    <property type="entry name" value="DBL_dom_sf"/>
</dbReference>
<feature type="region of interest" description="Disordered" evidence="1">
    <location>
        <begin position="800"/>
        <end position="843"/>
    </location>
</feature>
<sequence>MQPSLRNRRSLRGSPEHRLSIKGFLPLPPIASSPICTPTSAMVAGEALPTSTPAEDVHLLRVLPTWIAIPPTPPGNHIRRSVTCVTPSSPLSPSVSCPAPPTTGSHCFGPRRPRALSDPLVQQPITSLYRQEDVDESQLEKAKDDIRRFHALMELLATEVSYLADLRILFSVYLRHLPTLCRTQSTFSLSPSRNSSTTHLPKTMTTVLSDQGLNPLTSISTKPKSSARPLFTSREVDILARNVEQVLQLHENFVQELCVALSPFGFTMESDPALTSDKPQIHNLDDAISVVSTKFATEASRFDAYQTFCSGHPEALVLIHRVQTQYAGEWEAFEQQCALVSLNMTDLPEASSPEAARSHSEGNERSVPPSIMTVSDRKRTRSLTSIEGARKAHSRTNSKDSSGEGRHRLAFLDYMIKPIQRICRYPLLLDQLRPGAKLRQLGHPFLHAHVNVVVESATKAMRHVASAVDEARHRQNVQMQSSLIISRITLAHPTMATSHMAAMNLSSPTFQILTPSFLSSLGICLLAGSLDVMHYQSSKPTGSGINVNAKYLGAFLYLGGYLILVKVSKNKYEPRHWFPLADFDVIEQEEEDTSLPCTFSLIYRGHQFDLTAACQREKDVWLTSIRESRLHPPEWINEPTSSLHLDGKGEMVPSTLDEPYEIINPLPTIQSLPELAQDDDHEDLKESVLAVFRNEVAVHSAVKVDMPNKAPEVVTSRRSSSASVAAKLTANSDGDTIIIRRSSPAARSLVDQGLQDVVSEPIVAARFGTRDELFQAPRILRISGSGSGFSRSNSALSLTSLTKNRLSKHESVRVPRRRSAQDDPPVIPSKKATSLRGPPRRRPQRLTIMSASEAESIFQPISVSSSPFSQSSSIPSTPTSPTTLESPFELRTRSQKSSLTSNTSSGGSRSVSPTTTTASQHSKPSMNTYKTMTQGIRTLWTKGSRHRRTRSIPSDENMPEMSSSPLPPPTLSLESPTTSPVTHSSPTPSRTLSRNQLRILSTGAPMTPRHSFSNNNTELGSINKRSSIFKRLKGLSA</sequence>
<feature type="region of interest" description="Disordered" evidence="1">
    <location>
        <begin position="349"/>
        <end position="404"/>
    </location>
</feature>
<feature type="compositionally biased region" description="Low complexity" evidence="1">
    <location>
        <begin position="971"/>
        <end position="991"/>
    </location>
</feature>
<name>A0A8H6W4U2_9AGAR</name>
<dbReference type="Gene3D" id="2.30.29.30">
    <property type="entry name" value="Pleckstrin-homology domain (PH domain)/Phosphotyrosine-binding domain (PTB)"/>
    <property type="match status" value="1"/>
</dbReference>
<gene>
    <name evidence="3" type="ORF">MIND_00747600</name>
</gene>
<evidence type="ECO:0000313" key="3">
    <source>
        <dbReference type="EMBL" id="KAF7301818.1"/>
    </source>
</evidence>
<dbReference type="PROSITE" id="PS50010">
    <property type="entry name" value="DH_2"/>
    <property type="match status" value="1"/>
</dbReference>
<dbReference type="SUPFAM" id="SSF50729">
    <property type="entry name" value="PH domain-like"/>
    <property type="match status" value="1"/>
</dbReference>
<reference evidence="3" key="1">
    <citation type="submission" date="2020-05" db="EMBL/GenBank/DDBJ databases">
        <title>Mycena genomes resolve the evolution of fungal bioluminescence.</title>
        <authorList>
            <person name="Tsai I.J."/>
        </authorList>
    </citation>
    <scope>NUCLEOTIDE SEQUENCE</scope>
    <source>
        <strain evidence="3">171206Taipei</strain>
    </source>
</reference>
<dbReference type="GO" id="GO:0005085">
    <property type="term" value="F:guanyl-nucleotide exchange factor activity"/>
    <property type="evidence" value="ECO:0007669"/>
    <property type="project" value="InterPro"/>
</dbReference>
<dbReference type="InterPro" id="IPR000219">
    <property type="entry name" value="DH_dom"/>
</dbReference>
<evidence type="ECO:0000313" key="4">
    <source>
        <dbReference type="Proteomes" id="UP000636479"/>
    </source>
</evidence>
<feature type="domain" description="DH" evidence="2">
    <location>
        <begin position="147"/>
        <end position="471"/>
    </location>
</feature>
<protein>
    <submittedName>
        <fullName evidence="3">DH domain-containing protein</fullName>
    </submittedName>
</protein>
<organism evidence="3 4">
    <name type="scientific">Mycena indigotica</name>
    <dbReference type="NCBI Taxonomy" id="2126181"/>
    <lineage>
        <taxon>Eukaryota</taxon>
        <taxon>Fungi</taxon>
        <taxon>Dikarya</taxon>
        <taxon>Basidiomycota</taxon>
        <taxon>Agaricomycotina</taxon>
        <taxon>Agaricomycetes</taxon>
        <taxon>Agaricomycetidae</taxon>
        <taxon>Agaricales</taxon>
        <taxon>Marasmiineae</taxon>
        <taxon>Mycenaceae</taxon>
        <taxon>Mycena</taxon>
    </lineage>
</organism>
<dbReference type="Gene3D" id="1.20.900.10">
    <property type="entry name" value="Dbl homology (DH) domain"/>
    <property type="match status" value="1"/>
</dbReference>
<proteinExistence type="predicted"/>
<dbReference type="AlphaFoldDB" id="A0A8H6W4U2"/>
<evidence type="ECO:0000259" key="2">
    <source>
        <dbReference type="PROSITE" id="PS50010"/>
    </source>
</evidence>
<dbReference type="PANTHER" id="PTHR45818">
    <property type="entry name" value="PROTEIN VAV"/>
    <property type="match status" value="1"/>
</dbReference>
<dbReference type="GeneID" id="59346690"/>
<dbReference type="SMART" id="SM00325">
    <property type="entry name" value="RhoGEF"/>
    <property type="match status" value="1"/>
</dbReference>
<dbReference type="GO" id="GO:0005737">
    <property type="term" value="C:cytoplasm"/>
    <property type="evidence" value="ECO:0007669"/>
    <property type="project" value="TreeGrafter"/>
</dbReference>
<feature type="compositionally biased region" description="Polar residues" evidence="1">
    <location>
        <begin position="918"/>
        <end position="936"/>
    </location>
</feature>
<feature type="compositionally biased region" description="Low complexity" evidence="1">
    <location>
        <begin position="863"/>
        <end position="917"/>
    </location>
</feature>
<keyword evidence="4" id="KW-1185">Reference proteome</keyword>
<evidence type="ECO:0000256" key="1">
    <source>
        <dbReference type="SAM" id="MobiDB-lite"/>
    </source>
</evidence>
<dbReference type="Proteomes" id="UP000636479">
    <property type="component" value="Unassembled WGS sequence"/>
</dbReference>
<dbReference type="RefSeq" id="XP_037219818.1">
    <property type="nucleotide sequence ID" value="XM_037364174.1"/>
</dbReference>
<feature type="region of interest" description="Disordered" evidence="1">
    <location>
        <begin position="863"/>
        <end position="996"/>
    </location>
</feature>
<dbReference type="SUPFAM" id="SSF48065">
    <property type="entry name" value="DBL homology domain (DH-domain)"/>
    <property type="match status" value="1"/>
</dbReference>
<dbReference type="EMBL" id="JACAZF010000006">
    <property type="protein sequence ID" value="KAF7301818.1"/>
    <property type="molecule type" value="Genomic_DNA"/>
</dbReference>
<dbReference type="Pfam" id="PF00621">
    <property type="entry name" value="RhoGEF"/>
    <property type="match status" value="2"/>
</dbReference>
<comment type="caution">
    <text evidence="3">The sequence shown here is derived from an EMBL/GenBank/DDBJ whole genome shotgun (WGS) entry which is preliminary data.</text>
</comment>
<dbReference type="InterPro" id="IPR011993">
    <property type="entry name" value="PH-like_dom_sf"/>
</dbReference>